<protein>
    <submittedName>
        <fullName evidence="6">FAD binding domain</fullName>
    </submittedName>
</protein>
<keyword evidence="7" id="KW-1185">Reference proteome</keyword>
<dbReference type="AlphaFoldDB" id="A0A0E4C801"/>
<dbReference type="Gene3D" id="3.40.50.720">
    <property type="entry name" value="NAD(P)-binding Rossmann-like Domain"/>
    <property type="match status" value="1"/>
</dbReference>
<dbReference type="InterPro" id="IPR039650">
    <property type="entry name" value="HdrA-like"/>
</dbReference>
<sequence>MKKRVGVFVCECGTNIAATVDTQQVAEYAKTLPGVVYATNYKYMCSDPGQELIRTAIKEQNLEQVVVASCSPRMHEKTFRNAVEGGGINGYMFEMVNIREQNSWVHHDRQEATKKAEDLVRMGVAKVLRNQPLKISTIPVTKRAMVIGGGIAGMQAALDIAEAGHRVILVEKEASIGGKMTQLDKTFPTMDCAA</sequence>
<dbReference type="EMBL" id="CGIH01000009">
    <property type="protein sequence ID" value="CFX19219.1"/>
    <property type="molecule type" value="Genomic_DNA"/>
</dbReference>
<evidence type="ECO:0000256" key="5">
    <source>
        <dbReference type="ARBA" id="ARBA00023014"/>
    </source>
</evidence>
<evidence type="ECO:0000256" key="4">
    <source>
        <dbReference type="ARBA" id="ARBA00023004"/>
    </source>
</evidence>
<gene>
    <name evidence="6" type="ORF">767</name>
</gene>
<keyword evidence="4" id="KW-0408">Iron</keyword>
<evidence type="ECO:0000256" key="1">
    <source>
        <dbReference type="ARBA" id="ARBA00022485"/>
    </source>
</evidence>
<organism evidence="6 7">
    <name type="scientific">Syntrophomonas zehnderi OL-4</name>
    <dbReference type="NCBI Taxonomy" id="690567"/>
    <lineage>
        <taxon>Bacteria</taxon>
        <taxon>Bacillati</taxon>
        <taxon>Bacillota</taxon>
        <taxon>Clostridia</taxon>
        <taxon>Eubacteriales</taxon>
        <taxon>Syntrophomonadaceae</taxon>
        <taxon>Syntrophomonas</taxon>
    </lineage>
</organism>
<dbReference type="GO" id="GO:0051539">
    <property type="term" value="F:4 iron, 4 sulfur cluster binding"/>
    <property type="evidence" value="ECO:0007669"/>
    <property type="project" value="UniProtKB-KW"/>
</dbReference>
<reference evidence="6 7" key="1">
    <citation type="submission" date="2015-03" db="EMBL/GenBank/DDBJ databases">
        <authorList>
            <person name="Murphy D."/>
        </authorList>
    </citation>
    <scope>NUCLEOTIDE SEQUENCE [LARGE SCALE GENOMIC DNA]</scope>
    <source>
        <strain evidence="6 7">OL-4</strain>
    </source>
</reference>
<evidence type="ECO:0000256" key="3">
    <source>
        <dbReference type="ARBA" id="ARBA00023002"/>
    </source>
</evidence>
<dbReference type="GO" id="GO:0016491">
    <property type="term" value="F:oxidoreductase activity"/>
    <property type="evidence" value="ECO:0007669"/>
    <property type="project" value="UniProtKB-KW"/>
</dbReference>
<dbReference type="SUPFAM" id="SSF51905">
    <property type="entry name" value="FAD/NAD(P)-binding domain"/>
    <property type="match status" value="1"/>
</dbReference>
<dbReference type="PANTHER" id="PTHR43498:SF1">
    <property type="entry name" value="COB--COM HETERODISULFIDE REDUCTASE IRON-SULFUR SUBUNIT A"/>
    <property type="match status" value="1"/>
</dbReference>
<proteinExistence type="predicted"/>
<evidence type="ECO:0000256" key="2">
    <source>
        <dbReference type="ARBA" id="ARBA00022723"/>
    </source>
</evidence>
<evidence type="ECO:0000313" key="6">
    <source>
        <dbReference type="EMBL" id="CFX19219.1"/>
    </source>
</evidence>
<evidence type="ECO:0000313" key="7">
    <source>
        <dbReference type="Proteomes" id="UP000045545"/>
    </source>
</evidence>
<dbReference type="InterPro" id="IPR036188">
    <property type="entry name" value="FAD/NAD-bd_sf"/>
</dbReference>
<dbReference type="PANTHER" id="PTHR43498">
    <property type="entry name" value="FERREDOXIN:COB-COM HETERODISULFIDE REDUCTASE SUBUNIT A"/>
    <property type="match status" value="1"/>
</dbReference>
<keyword evidence="3" id="KW-0560">Oxidoreductase</keyword>
<dbReference type="Pfam" id="PF12831">
    <property type="entry name" value="FAD_oxidored"/>
    <property type="match status" value="1"/>
</dbReference>
<dbReference type="GO" id="GO:0046872">
    <property type="term" value="F:metal ion binding"/>
    <property type="evidence" value="ECO:0007669"/>
    <property type="project" value="UniProtKB-KW"/>
</dbReference>
<name>A0A0E4C801_9FIRM</name>
<dbReference type="STRING" id="690567.767"/>
<dbReference type="Proteomes" id="UP000045545">
    <property type="component" value="Unassembled WGS sequence"/>
</dbReference>
<accession>A0A0E4C801</accession>
<keyword evidence="5" id="KW-0411">Iron-sulfur</keyword>
<keyword evidence="1" id="KW-0004">4Fe-4S</keyword>
<keyword evidence="2" id="KW-0479">Metal-binding</keyword>